<keyword evidence="1" id="KW-1133">Transmembrane helix</keyword>
<sequence length="154" mass="17387">MKKELLIRILGGYVIGVMIGQFVQLCLSIGLGQGRYIFVLPEFRALFESELAAVVTQMLLTGLIGIVFALAALIFDMAKWGMLKQYTVHFFITALVWIPVVLILWTPKTMINIVSLIASFLGTYVVTWLLQYNLSKRDIEKINGVLLRGEYIDN</sequence>
<gene>
    <name evidence="2" type="ORF">LS41612_08995</name>
    <name evidence="3" type="ORF">NCTC10338_02945</name>
</gene>
<accession>A0A2S0JZ88</accession>
<dbReference type="InterPro" id="IPR021560">
    <property type="entry name" value="DUF3021"/>
</dbReference>
<evidence type="ECO:0000313" key="2">
    <source>
        <dbReference type="EMBL" id="AVK96378.1"/>
    </source>
</evidence>
<evidence type="ECO:0000313" key="5">
    <source>
        <dbReference type="Proteomes" id="UP000255295"/>
    </source>
</evidence>
<evidence type="ECO:0000256" key="1">
    <source>
        <dbReference type="SAM" id="Phobius"/>
    </source>
</evidence>
<feature type="transmembrane region" description="Helical" evidence="1">
    <location>
        <begin position="51"/>
        <end position="74"/>
    </location>
</feature>
<dbReference type="RefSeq" id="WP_024361200.1">
    <property type="nucleotide sequence ID" value="NZ_BJNS01000013.1"/>
</dbReference>
<reference evidence="3 5" key="2">
    <citation type="submission" date="2018-06" db="EMBL/GenBank/DDBJ databases">
        <authorList>
            <consortium name="Pathogen Informatics"/>
            <person name="Doyle S."/>
        </authorList>
    </citation>
    <scope>NUCLEOTIDE SEQUENCE [LARGE SCALE GENOMIC DNA]</scope>
    <source>
        <strain evidence="3 5">NCTC10338</strain>
    </source>
</reference>
<protein>
    <submittedName>
        <fullName evidence="3">Protein of uncharacterized function (DUF3021)</fullName>
    </submittedName>
</protein>
<dbReference type="AlphaFoldDB" id="A0A2S0JZ88"/>
<reference evidence="2 4" key="1">
    <citation type="submission" date="2017-03" db="EMBL/GenBank/DDBJ databases">
        <title>The whole genome sequencing and assembly of Lysinibacillus sphaericus DSM 28T strain.</title>
        <authorList>
            <person name="Lee Y.-J."/>
            <person name="Yi H."/>
            <person name="Bahn Y.-S."/>
            <person name="Kim J.F."/>
            <person name="Lee D.-W."/>
        </authorList>
    </citation>
    <scope>NUCLEOTIDE SEQUENCE [LARGE SCALE GENOMIC DNA]</scope>
    <source>
        <strain evidence="2 4">DSM 28</strain>
    </source>
</reference>
<proteinExistence type="predicted"/>
<evidence type="ECO:0000313" key="3">
    <source>
        <dbReference type="EMBL" id="SUV17834.1"/>
    </source>
</evidence>
<feature type="transmembrane region" description="Helical" evidence="1">
    <location>
        <begin position="111"/>
        <end position="130"/>
    </location>
</feature>
<organism evidence="2 4">
    <name type="scientific">Lysinibacillus sphaericus</name>
    <name type="common">Bacillus sphaericus</name>
    <dbReference type="NCBI Taxonomy" id="1421"/>
    <lineage>
        <taxon>Bacteria</taxon>
        <taxon>Bacillati</taxon>
        <taxon>Bacillota</taxon>
        <taxon>Bacilli</taxon>
        <taxon>Bacillales</taxon>
        <taxon>Bacillaceae</taxon>
        <taxon>Lysinibacillus</taxon>
    </lineage>
</organism>
<dbReference type="EMBL" id="UFSZ01000001">
    <property type="protein sequence ID" value="SUV17834.1"/>
    <property type="molecule type" value="Genomic_DNA"/>
</dbReference>
<keyword evidence="1" id="KW-0472">Membrane</keyword>
<dbReference type="Pfam" id="PF11457">
    <property type="entry name" value="DUF3021"/>
    <property type="match status" value="1"/>
</dbReference>
<evidence type="ECO:0000313" key="4">
    <source>
        <dbReference type="Proteomes" id="UP000238825"/>
    </source>
</evidence>
<name>A0A2S0JZ88_LYSSH</name>
<dbReference type="Proteomes" id="UP000255295">
    <property type="component" value="Unassembled WGS sequence"/>
</dbReference>
<dbReference type="GeneID" id="48276336"/>
<feature type="transmembrane region" description="Helical" evidence="1">
    <location>
        <begin position="86"/>
        <end position="105"/>
    </location>
</feature>
<dbReference type="EMBL" id="CP019980">
    <property type="protein sequence ID" value="AVK96378.1"/>
    <property type="molecule type" value="Genomic_DNA"/>
</dbReference>
<keyword evidence="1" id="KW-0812">Transmembrane</keyword>
<feature type="transmembrane region" description="Helical" evidence="1">
    <location>
        <begin position="12"/>
        <end position="31"/>
    </location>
</feature>
<dbReference type="Proteomes" id="UP000238825">
    <property type="component" value="Chromosome"/>
</dbReference>